<accession>A0A2M7VJ53</accession>
<feature type="domain" description="NAD-dependent epimerase/dehydratase" evidence="2">
    <location>
        <begin position="6"/>
        <end position="274"/>
    </location>
</feature>
<dbReference type="Gene3D" id="3.40.50.720">
    <property type="entry name" value="NAD(P)-binding Rossmann-like Domain"/>
    <property type="match status" value="1"/>
</dbReference>
<evidence type="ECO:0000259" key="2">
    <source>
        <dbReference type="Pfam" id="PF01370"/>
    </source>
</evidence>
<evidence type="ECO:0000313" key="4">
    <source>
        <dbReference type="Proteomes" id="UP000229364"/>
    </source>
</evidence>
<dbReference type="Pfam" id="PF01370">
    <property type="entry name" value="Epimerase"/>
    <property type="match status" value="1"/>
</dbReference>
<reference evidence="4" key="1">
    <citation type="submission" date="2017-09" db="EMBL/GenBank/DDBJ databases">
        <title>Depth-based differentiation of microbial function through sediment-hosted aquifers and enrichment of novel symbionts in the deep terrestrial subsurface.</title>
        <authorList>
            <person name="Probst A.J."/>
            <person name="Ladd B."/>
            <person name="Jarett J.K."/>
            <person name="Geller-Mcgrath D.E."/>
            <person name="Sieber C.M.K."/>
            <person name="Emerson J.B."/>
            <person name="Anantharaman K."/>
            <person name="Thomas B.C."/>
            <person name="Malmstrom R."/>
            <person name="Stieglmeier M."/>
            <person name="Klingl A."/>
            <person name="Woyke T."/>
            <person name="Ryan C.M."/>
            <person name="Banfield J.F."/>
        </authorList>
    </citation>
    <scope>NUCLEOTIDE SEQUENCE [LARGE SCALE GENOMIC DNA]</scope>
</reference>
<dbReference type="SUPFAM" id="SSF51735">
    <property type="entry name" value="NAD(P)-binding Rossmann-fold domains"/>
    <property type="match status" value="1"/>
</dbReference>
<evidence type="ECO:0000313" key="3">
    <source>
        <dbReference type="EMBL" id="PJA01689.1"/>
    </source>
</evidence>
<dbReference type="EMBL" id="PFPR01000034">
    <property type="protein sequence ID" value="PJA01689.1"/>
    <property type="molecule type" value="Genomic_DNA"/>
</dbReference>
<proteinExistence type="inferred from homology"/>
<sequence length="357" mass="40079">MIYKNILITGGAGFVGSNLAVKLKEKYPQTEITALDNLKRRGSELNMKRLAAGGINFLYGDIRNPEDLESAGPVDLIIMCAAEAAVLAGVNSSPAYLLNTNLMGSLNTLELARRHKSAVIFISSSRVYDIEDLNKLECFESETRFELKEEQKVMGASAAGINENFPLGKSRSLYGTTKACVELLLQEYIAIYGIKGVIDRFGLITGPWQMGNYNQGVVMVWLLKHIFDMPVSFTGFGGTGKQVRDFIHIDDVFDIIDLQINNLDKFNQETFNIGGGREYSVSLYELTELCREITGKNVPIERPLENRALDIKIYLTDAAKIKTLTGWQPTRGTRQTLEDINKWIMEHKEYLRFLLNK</sequence>
<name>A0A2M7VJ53_9BACT</name>
<dbReference type="PANTHER" id="PTHR43000">
    <property type="entry name" value="DTDP-D-GLUCOSE 4,6-DEHYDRATASE-RELATED"/>
    <property type="match status" value="1"/>
</dbReference>
<comment type="similarity">
    <text evidence="1">Belongs to the NAD(P)-dependent epimerase/dehydratase family.</text>
</comment>
<comment type="caution">
    <text evidence="3">The sequence shown here is derived from an EMBL/GenBank/DDBJ whole genome shotgun (WGS) entry which is preliminary data.</text>
</comment>
<gene>
    <name evidence="3" type="ORF">COX74_01405</name>
</gene>
<dbReference type="Proteomes" id="UP000229364">
    <property type="component" value="Unassembled WGS sequence"/>
</dbReference>
<dbReference type="InterPro" id="IPR001509">
    <property type="entry name" value="Epimerase_deHydtase"/>
</dbReference>
<protein>
    <submittedName>
        <fullName evidence="3">3-beta hydroxysteroid dehydrogenase</fullName>
    </submittedName>
</protein>
<dbReference type="InterPro" id="IPR036291">
    <property type="entry name" value="NAD(P)-bd_dom_sf"/>
</dbReference>
<organism evidence="3 4">
    <name type="scientific">bacterium (Candidatus Gribaldobacteria) CG_4_10_14_0_2_um_filter_41_16</name>
    <dbReference type="NCBI Taxonomy" id="2014265"/>
    <lineage>
        <taxon>Bacteria</taxon>
        <taxon>Candidatus Gribaldobacteria</taxon>
    </lineage>
</organism>
<evidence type="ECO:0000256" key="1">
    <source>
        <dbReference type="ARBA" id="ARBA00007637"/>
    </source>
</evidence>
<dbReference type="AlphaFoldDB" id="A0A2M7VJ53"/>